<reference evidence="1 2" key="1">
    <citation type="submission" date="2016-10" db="EMBL/GenBank/DDBJ databases">
        <authorList>
            <person name="de Groot N.N."/>
        </authorList>
    </citation>
    <scope>NUCLEOTIDE SEQUENCE [LARGE SCALE GENOMIC DNA]</scope>
    <source>
        <strain evidence="1 2">U95</strain>
    </source>
</reference>
<proteinExistence type="predicted"/>
<accession>A0A1G5QYF5</accession>
<organism evidence="1 2">
    <name type="scientific">Epibacterium ulvae</name>
    <dbReference type="NCBI Taxonomy" id="1156985"/>
    <lineage>
        <taxon>Bacteria</taxon>
        <taxon>Pseudomonadati</taxon>
        <taxon>Pseudomonadota</taxon>
        <taxon>Alphaproteobacteria</taxon>
        <taxon>Rhodobacterales</taxon>
        <taxon>Roseobacteraceae</taxon>
        <taxon>Epibacterium</taxon>
    </lineage>
</organism>
<protein>
    <submittedName>
        <fullName evidence="1">Uncharacterized protein</fullName>
    </submittedName>
</protein>
<evidence type="ECO:0000313" key="1">
    <source>
        <dbReference type="EMBL" id="SCZ66129.1"/>
    </source>
</evidence>
<keyword evidence="2" id="KW-1185">Reference proteome</keyword>
<dbReference type="Proteomes" id="UP000198767">
    <property type="component" value="Unassembled WGS sequence"/>
</dbReference>
<sequence length="127" mass="14166">MTELDTTSQAGEYYTIFGNDLTKESTHRARAAAFLHQLFPRRKGVNQHIAVIIGVNAWRKTCGSENLHTNVLYAVSVLDVSQTNATPSQNIHLKENALNATGFLIELSLQSSKTHVNHSEQNRHNLI</sequence>
<dbReference type="AlphaFoldDB" id="A0A1G5QYF5"/>
<dbReference type="EMBL" id="FMWG01000006">
    <property type="protein sequence ID" value="SCZ66129.1"/>
    <property type="molecule type" value="Genomic_DNA"/>
</dbReference>
<evidence type="ECO:0000313" key="2">
    <source>
        <dbReference type="Proteomes" id="UP000198767"/>
    </source>
</evidence>
<dbReference type="RefSeq" id="WP_100269078.1">
    <property type="nucleotide sequence ID" value="NZ_FMWG01000006.1"/>
</dbReference>
<gene>
    <name evidence="1" type="ORF">SAMN04488118_106146</name>
</gene>
<name>A0A1G5QYF5_9RHOB</name>